<dbReference type="AlphaFoldDB" id="A0A8S2B4G1"/>
<feature type="region of interest" description="Disordered" evidence="1">
    <location>
        <begin position="311"/>
        <end position="358"/>
    </location>
</feature>
<dbReference type="EMBL" id="LR999457">
    <property type="protein sequence ID" value="CAE6205327.1"/>
    <property type="molecule type" value="Genomic_DNA"/>
</dbReference>
<reference evidence="2" key="1">
    <citation type="submission" date="2021-01" db="EMBL/GenBank/DDBJ databases">
        <authorList>
            <person name="Bezrukov I."/>
        </authorList>
    </citation>
    <scope>NUCLEOTIDE SEQUENCE</scope>
</reference>
<feature type="compositionally biased region" description="Acidic residues" evidence="1">
    <location>
        <begin position="311"/>
        <end position="320"/>
    </location>
</feature>
<dbReference type="InterPro" id="IPR011009">
    <property type="entry name" value="Kinase-like_dom_sf"/>
</dbReference>
<gene>
    <name evidence="2" type="ORF">AARE701A_LOCUS20107</name>
</gene>
<sequence length="402" mass="44919">MGCISSKNVSCLTDQGESPVPEPGLISTSQQHRVLIDHSLEASHNCKRSRKSRRLGGSDLRIGVSLGLSHRNLEAEQAAAGWPAWLCSAASEAVHGWVPLKAEAFQKLEKIGQGTYSSVFRAREVETGKMVALKKRGTASSALNSEYFLTRPYACDPSSLPKYPPNKEMDAKYRDDMRRKRANLKLRDSGVGRKHKRPHRAEYDPKNYAKLPIRQDTLEVKNKPNEASRATTTTHGNYYKVSDLPMTTGPASGFAWAVKRRKDPDNISTLTYYQPSSKSQLSGTSVAFAKNTFGLNLKPDDDSVWEVQGDNYDDDIEEVPSESKLSRIGERHGSLDGSGLDFGQREEDSPKKNLEHLQFGKQSISGPLIFKSGKIDEILQRNESNIRQAVRKSHFQREQDDR</sequence>
<name>A0A8S2B4G1_ARAAE</name>
<evidence type="ECO:0000256" key="1">
    <source>
        <dbReference type="SAM" id="MobiDB-lite"/>
    </source>
</evidence>
<dbReference type="Gene3D" id="3.30.200.20">
    <property type="entry name" value="Phosphorylase Kinase, domain 1"/>
    <property type="match status" value="1"/>
</dbReference>
<feature type="region of interest" description="Disordered" evidence="1">
    <location>
        <begin position="1"/>
        <end position="22"/>
    </location>
</feature>
<dbReference type="Proteomes" id="UP000682877">
    <property type="component" value="Chromosome 7"/>
</dbReference>
<accession>A0A8S2B4G1</accession>
<feature type="compositionally biased region" description="Basic and acidic residues" evidence="1">
    <location>
        <begin position="324"/>
        <end position="334"/>
    </location>
</feature>
<evidence type="ECO:0000313" key="3">
    <source>
        <dbReference type="Proteomes" id="UP000682877"/>
    </source>
</evidence>
<evidence type="ECO:0008006" key="4">
    <source>
        <dbReference type="Google" id="ProtNLM"/>
    </source>
</evidence>
<dbReference type="SUPFAM" id="SSF56112">
    <property type="entry name" value="Protein kinase-like (PK-like)"/>
    <property type="match status" value="1"/>
</dbReference>
<organism evidence="2 3">
    <name type="scientific">Arabidopsis arenosa</name>
    <name type="common">Sand rock-cress</name>
    <name type="synonym">Cardaminopsis arenosa</name>
    <dbReference type="NCBI Taxonomy" id="38785"/>
    <lineage>
        <taxon>Eukaryota</taxon>
        <taxon>Viridiplantae</taxon>
        <taxon>Streptophyta</taxon>
        <taxon>Embryophyta</taxon>
        <taxon>Tracheophyta</taxon>
        <taxon>Spermatophyta</taxon>
        <taxon>Magnoliopsida</taxon>
        <taxon>eudicotyledons</taxon>
        <taxon>Gunneridae</taxon>
        <taxon>Pentapetalae</taxon>
        <taxon>rosids</taxon>
        <taxon>malvids</taxon>
        <taxon>Brassicales</taxon>
        <taxon>Brassicaceae</taxon>
        <taxon>Camelineae</taxon>
        <taxon>Arabidopsis</taxon>
    </lineage>
</organism>
<feature type="compositionally biased region" description="Polar residues" evidence="1">
    <location>
        <begin position="1"/>
        <end position="16"/>
    </location>
</feature>
<evidence type="ECO:0000313" key="2">
    <source>
        <dbReference type="EMBL" id="CAE6205327.1"/>
    </source>
</evidence>
<feature type="compositionally biased region" description="Basic and acidic residues" evidence="1">
    <location>
        <begin position="343"/>
        <end position="355"/>
    </location>
</feature>
<protein>
    <recommendedName>
        <fullName evidence="4">Serine/threonine-protein kinase</fullName>
    </recommendedName>
</protein>
<keyword evidence="3" id="KW-1185">Reference proteome</keyword>
<proteinExistence type="predicted"/>